<keyword evidence="5" id="KW-0130">Cell adhesion</keyword>
<dbReference type="Gene3D" id="2.60.120.40">
    <property type="match status" value="6"/>
</dbReference>
<evidence type="ECO:0000313" key="16">
    <source>
        <dbReference type="Proteomes" id="UP001159427"/>
    </source>
</evidence>
<dbReference type="InterPro" id="IPR015919">
    <property type="entry name" value="Cadherin-like_sf"/>
</dbReference>
<evidence type="ECO:0000256" key="9">
    <source>
        <dbReference type="PROSITE-ProRule" id="PRU00043"/>
    </source>
</evidence>
<feature type="compositionally biased region" description="Polar residues" evidence="10">
    <location>
        <begin position="805"/>
        <end position="833"/>
    </location>
</feature>
<comment type="caution">
    <text evidence="15">The sequence shown here is derived from an EMBL/GenBank/DDBJ whole genome shotgun (WGS) entry which is preliminary data.</text>
</comment>
<organism evidence="15 16">
    <name type="scientific">Porites evermanni</name>
    <dbReference type="NCBI Taxonomy" id="104178"/>
    <lineage>
        <taxon>Eukaryota</taxon>
        <taxon>Metazoa</taxon>
        <taxon>Cnidaria</taxon>
        <taxon>Anthozoa</taxon>
        <taxon>Hexacorallia</taxon>
        <taxon>Scleractinia</taxon>
        <taxon>Fungiina</taxon>
        <taxon>Poritidae</taxon>
        <taxon>Porites</taxon>
    </lineage>
</organism>
<dbReference type="Gene3D" id="2.60.40.10">
    <property type="entry name" value="Immunoglobulins"/>
    <property type="match status" value="1"/>
</dbReference>
<dbReference type="InterPro" id="IPR008983">
    <property type="entry name" value="Tumour_necrosis_fac-like_dom"/>
</dbReference>
<dbReference type="InterPro" id="IPR002126">
    <property type="entry name" value="Cadherin-like_dom"/>
</dbReference>
<feature type="domain" description="Cadherin" evidence="13">
    <location>
        <begin position="2752"/>
        <end position="2858"/>
    </location>
</feature>
<feature type="region of interest" description="Disordered" evidence="10">
    <location>
        <begin position="528"/>
        <end position="548"/>
    </location>
</feature>
<feature type="domain" description="Cadherin" evidence="13">
    <location>
        <begin position="2440"/>
        <end position="2541"/>
    </location>
</feature>
<proteinExistence type="predicted"/>
<evidence type="ECO:0000256" key="8">
    <source>
        <dbReference type="ARBA" id="ARBA00023180"/>
    </source>
</evidence>
<dbReference type="InterPro" id="IPR003599">
    <property type="entry name" value="Ig_sub"/>
</dbReference>
<feature type="domain" description="Cadherin" evidence="13">
    <location>
        <begin position="2542"/>
        <end position="2647"/>
    </location>
</feature>
<keyword evidence="16" id="KW-1185">Reference proteome</keyword>
<dbReference type="InterPro" id="IPR013783">
    <property type="entry name" value="Ig-like_fold"/>
</dbReference>
<dbReference type="SUPFAM" id="SSF51206">
    <property type="entry name" value="cAMP-binding domain-like"/>
    <property type="match status" value="2"/>
</dbReference>
<keyword evidence="6 11" id="KW-1133">Transmembrane helix</keyword>
<keyword evidence="4 9" id="KW-0106">Calcium</keyword>
<dbReference type="InterPro" id="IPR036179">
    <property type="entry name" value="Ig-like_dom_sf"/>
</dbReference>
<evidence type="ECO:0000256" key="2">
    <source>
        <dbReference type="ARBA" id="ARBA00022692"/>
    </source>
</evidence>
<dbReference type="PROSITE" id="PS50268">
    <property type="entry name" value="CADHERIN_2"/>
    <property type="match status" value="7"/>
</dbReference>
<dbReference type="InterPro" id="IPR007110">
    <property type="entry name" value="Ig-like_dom"/>
</dbReference>
<dbReference type="Proteomes" id="UP001159427">
    <property type="component" value="Unassembled WGS sequence"/>
</dbReference>
<evidence type="ECO:0000256" key="11">
    <source>
        <dbReference type="SAM" id="Phobius"/>
    </source>
</evidence>
<feature type="domain" description="Cyclic nucleotide-binding" evidence="12">
    <location>
        <begin position="238"/>
        <end position="341"/>
    </location>
</feature>
<keyword evidence="7 11" id="KW-0472">Membrane</keyword>
<evidence type="ECO:0000256" key="5">
    <source>
        <dbReference type="ARBA" id="ARBA00022889"/>
    </source>
</evidence>
<evidence type="ECO:0000256" key="3">
    <source>
        <dbReference type="ARBA" id="ARBA00022737"/>
    </source>
</evidence>
<keyword evidence="8" id="KW-0325">Glycoprotein</keyword>
<reference evidence="15 16" key="1">
    <citation type="submission" date="2022-05" db="EMBL/GenBank/DDBJ databases">
        <authorList>
            <consortium name="Genoscope - CEA"/>
            <person name="William W."/>
        </authorList>
    </citation>
    <scope>NUCLEOTIDE SEQUENCE [LARGE SCALE GENOMIC DNA]</scope>
</reference>
<dbReference type="EMBL" id="CALNXI010000935">
    <property type="protein sequence ID" value="CAH3147669.1"/>
    <property type="molecule type" value="Genomic_DNA"/>
</dbReference>
<evidence type="ECO:0000259" key="14">
    <source>
        <dbReference type="PROSITE" id="PS50835"/>
    </source>
</evidence>
<keyword evidence="2 11" id="KW-0812">Transmembrane</keyword>
<dbReference type="SUPFAM" id="SSF48726">
    <property type="entry name" value="Immunoglobulin"/>
    <property type="match status" value="1"/>
</dbReference>
<evidence type="ECO:0000313" key="15">
    <source>
        <dbReference type="EMBL" id="CAH3147669.1"/>
    </source>
</evidence>
<feature type="region of interest" description="Disordered" evidence="10">
    <location>
        <begin position="3251"/>
        <end position="3283"/>
    </location>
</feature>
<dbReference type="PANTHER" id="PTHR24026:SF136">
    <property type="entry name" value="PROTOCADHERIN-23"/>
    <property type="match status" value="1"/>
</dbReference>
<evidence type="ECO:0000256" key="7">
    <source>
        <dbReference type="ARBA" id="ARBA00023136"/>
    </source>
</evidence>
<dbReference type="CDD" id="cd00038">
    <property type="entry name" value="CAP_ED"/>
    <property type="match status" value="1"/>
</dbReference>
<feature type="domain" description="Ig-like" evidence="14">
    <location>
        <begin position="2238"/>
        <end position="2321"/>
    </location>
</feature>
<dbReference type="Gene3D" id="2.60.40.60">
    <property type="entry name" value="Cadherins"/>
    <property type="match status" value="7"/>
</dbReference>
<dbReference type="SUPFAM" id="SSF49842">
    <property type="entry name" value="TNF-like"/>
    <property type="match status" value="4"/>
</dbReference>
<dbReference type="SUPFAM" id="SSF49313">
    <property type="entry name" value="Cadherin-like"/>
    <property type="match status" value="7"/>
</dbReference>
<evidence type="ECO:0000256" key="4">
    <source>
        <dbReference type="ARBA" id="ARBA00022837"/>
    </source>
</evidence>
<dbReference type="SMART" id="SM00409">
    <property type="entry name" value="IG"/>
    <property type="match status" value="1"/>
</dbReference>
<dbReference type="PROSITE" id="PS00232">
    <property type="entry name" value="CADHERIN_1"/>
    <property type="match status" value="5"/>
</dbReference>
<gene>
    <name evidence="15" type="ORF">PEVE_00044337</name>
</gene>
<dbReference type="InterPro" id="IPR020894">
    <property type="entry name" value="Cadherin_CS"/>
</dbReference>
<dbReference type="SMART" id="SM00408">
    <property type="entry name" value="IGc2"/>
    <property type="match status" value="1"/>
</dbReference>
<comment type="subcellular location">
    <subcellularLocation>
        <location evidence="1">Membrane</location>
    </subcellularLocation>
</comment>
<evidence type="ECO:0000256" key="10">
    <source>
        <dbReference type="SAM" id="MobiDB-lite"/>
    </source>
</evidence>
<feature type="domain" description="Cadherin" evidence="13">
    <location>
        <begin position="2859"/>
        <end position="2966"/>
    </location>
</feature>
<dbReference type="InterPro" id="IPR000595">
    <property type="entry name" value="cNMP-bd_dom"/>
</dbReference>
<keyword evidence="3" id="KW-0677">Repeat</keyword>
<feature type="region of interest" description="Disordered" evidence="10">
    <location>
        <begin position="480"/>
        <end position="508"/>
    </location>
</feature>
<dbReference type="Pfam" id="PF00028">
    <property type="entry name" value="Cadherin"/>
    <property type="match status" value="7"/>
</dbReference>
<sequence length="3300" mass="364356">MACPKSVGAQPRSRGQSIDAAFLFSRKLSLNSEMQSLTRPGVSGEELSKLLKRLRQKSCAADSNRKSSPNADDKRAVFSREIRDRRSSLSPRYNGYQLDSRKVGQWDVKASVPKRWLKEYERKQADRRKERQKKLKPLDRFRRAVKLIQTCKKAFRCIVHYAMEKGQHEQVQSDVTVSLKTATAKGAVENLMFDPEHYKCHHEFVMPLWAKEIASKEPSSRTPQETHSIMQLMKQLKGFRRYSSKIQEAVCKALKYDCFGRRRVVIRKGHVAQRFYFIFSGSVCVTADDDQHSAFAKPTDNAVLKRGDYFGELAFIRGIQRSATVVCLERTELLSVEKQDFFSAKIDQCFNADMQRRVEYLKEHQVFSTWPDDVVKKVAEESRLQDYNSDEVIVRDSSDLHWIIFITKGQCDVLRLLDLGNCKDYIEHAAKYRMDKIKDDTPATYRPKADDISLSSIVLQRFTPGSTSLEYDLATASTKKKSASSVDAQAESRQVSSAEKSAEKASVKGILHSEKSKGKLRKGHVSFRVEGQQDFNNKKEQSASSEPLRVPDFTDKEKEMGVDKGLVDERVDGNVGVGVYMMVDRLRPGQVFGSWCLLDQDDACTFPIPPLQNVRGNHYQLKNDSSNKLLNKKKKPRERRFILVSGGCEVIKVTKDFFHKYSDEATIEKLRELTTTYPRDSTLCRSYLQQSDWRTYREEIVDNVVVRHMARLETAKGSARSHNVRSSPVPSPLCSMKMWPSVKSKWEYFPDTGWVMGHVTRPVVEAGTSRASSATKRDHSDGSSAKQSIPTPRRCSAPPFRKSRGSSGTNRRFSGTTRASSGTSLRSSLNPRVSSGPPRLSSAGVHRGSPVSFSSSTTMSAEKLLPLVTNDLVLAQGSQRTLVLTQGGTFPEIGASLALVGRQPKSTSGWTEVSGWTELQPSDSGRFLFGAPLGTKASRFKIPKSGIYFVSFSIHLFQADIGVFLAALVINGQPVKYNRAMSATRQGYHGADFSLVVSGFVDLRSSDQVSVFVFSERDTEWSVEDGSQFCLRYTGAIGTFPAFSAIKSAGTVLYSSSATSSSSSSSSSHIVRNWETSGTPGVFISLSGFSPSTGEFIPICDGIYFLAANIRVEASLGIYRLSLIVNGKTHGPFIEISVTTPNDIFSLSYYGSFYFKRGDKIALSINSSIIHQNSGFSVSYIDAYNRSSLQGLSTITQTATEIPGTGWMELTTWSTPSISHVMFYNPDVFKNGRFRCSEGGTYFVAVSLRIRGGKGTFDVLVKSSGTSQLNGNAGLFATQYNPESSGVFSLSVSGLLELSKGQHVLVFVHSSFPNKWFIEPGSGQSVMKTRHYWPAANSYISSKHAFKGNMWQEIPNWRLSAKEGAFSFGTNFRPSSTRFTVSSPGVYFVSTNLILRAKGNCISAVIGVDGKVKVGNGLFTTHEYPPDNLTLNIAGALNLQQGQTISIFVRSERNASFEILNRSGFSVVFIGKTFAVPGFHAVKGSQSVIATTNWVEVDEWEDPGNKDIETFQNGDGFDCVRGIYTAPISGIYFVSCTLVTKDIDVSVPGSYIEMYIGVNGQASLTNGLQNTRYIQGTNPPRGNEVMAITVSGMVRLRRGDYAVIRARTSMDSDWKVEHTSGFSIFLVSPLDITYGNVGFLSRKSDTRIKSVGSGSWSKIEGWATQSDLTNGLFLKTDGSFAYEALSGDLLINHAGIYFISANVIVSSVPESCEVSILVSDSNGGSPEELVTGFSAIEQKPKSTGRHTLQLCGALFLKKNRKIHVAVRSNSAKAFTVWEGSGFSVARLIYPIEEPGFYSRTDGTVQVPEESNWWKITGWETSGESGLHIDGHGFNSMSGDFIAPLSGIYLASAGVSFAGVSHATIVYVKISVNGDNTADSGLESSRLFTRRDSHAVVTTSGSMELRHTMKVSVMIKVDNSSSWTINGSYFTMRYISEREKTEGNMADRYSDVIFNSRGWKELVSWKTTGVNGQYQLGSVHQTTDRFRVSKKGVYFVTANVKFLETNGLVAIAIIINSGNDTAVVAKKSCVESEWCVINIAAPVKLAAGTYVSVYAHSNDEDSWTISSQSSKSNLYLNPVPPTSVIQGFLAGISFNTSVGDRQTSHWFRVKNWTTTNHPGYFKTIPGFSDDIFVVSITGVYIIAVNLLLQCTAKSTDDFELLVMLNGRLSPSSGLYSRQTVLPLSIDTLNVMSVVHLNKWDSLAVAVRSDNPFQLLEDSTFSVTMHASAGGPFLCTNNGPALVSGLIPDFLRTRVGNSLTWSCEAVGQTPPEYRWLKNFKQSLSNVTINSLSIINATVQDSGDYACVAEIAGVSVSSNVARLTVYDPRPAFESLHYTVAVKENGPAPQLILNVTVKAESKEKTHADMVLKIISGNINNSFVVQPNISLRSFGIFTTRPLDREDISEYHLLITATNTDEAALSSVTNVNIFVEDLNDNHPHFDKKIFEASILENATLGHVVLILSAQDGDLGQNADISYSVHLGSGVDTFSLNKTSGEITLKKPLDRETQPSYSLFIAARDPDFSAYVEVIITVLDVNEHKPVFTPSKYNVTVSEAVGKGTSVLKLTATDKDAGTNSEFVFSIVSGDSRSLFAVDNDGIITVARSLDHEKESTHNITITAHDKGQNPLFAEQPANVFIFISDLNDNSPTFEISLYEETLSESTPPGTSVLRVRASDIDRTNNGMVFWIVKENLESDFKVNSSSGVIYVTKSLDFERTKLYRFQVAVREEKMESPTDFTTVVISIYDENDNSPFFHPTYYNISVSEATPATTELLRLHASDKDSTTNAALCYFIESGDEESHFFLDESKGFLSLTRKLDHENVSSYRLIINVTDKGKPPRTAEVPATVNIEVYDENDNVPRFDYETYSVSVNENITSGTYICTVHAHDKDSLWNHEVTYAMASYSEPNTKGKFDVNRKTGEIFTTGDLDREEQQVYEFTVVARDGGKVPFEGHAKVIVTLIDVNDNAPVFKQGDYQSSIQLAADAAVNSAVITLTAVDKDSGLRGKVAYAVLDIVGSILSQHDEALHCTGNLNGSFKIDHYTGTLRVARSLAARCLYNVTVRAMDHGIPPLFSVISAQIETGRRDTGELRAPTTISVVSKEDQTKVIVIVCVFVLIIAVIVALVIWREGMRYMRKRKVIVRRSIRRNTKSAEDSSSSDDRETVRFTKYPADQDSLYLDHCSTMTEMASSLLNQRSLCSSGMETDLLETFTVPYDEKEGYTVVDGDTESFCVSIDFGLESDDPFVFPTFDEAARKKSTRTQRGKSRSLVSSCGSKRSRASLPAKFGSRNYSKGNGVRDVISDTRL</sequence>
<feature type="compositionally biased region" description="Basic residues" evidence="10">
    <location>
        <begin position="3251"/>
        <end position="3260"/>
    </location>
</feature>
<dbReference type="Pfam" id="PF00027">
    <property type="entry name" value="cNMP_binding"/>
    <property type="match status" value="1"/>
</dbReference>
<evidence type="ECO:0000259" key="13">
    <source>
        <dbReference type="PROSITE" id="PS50268"/>
    </source>
</evidence>
<accession>A0ABN8PT55</accession>
<dbReference type="PROSITE" id="PS50835">
    <property type="entry name" value="IG_LIKE"/>
    <property type="match status" value="1"/>
</dbReference>
<dbReference type="SMART" id="SM00112">
    <property type="entry name" value="CA"/>
    <property type="match status" value="7"/>
</dbReference>
<protein>
    <submittedName>
        <fullName evidence="15">Uncharacterized protein</fullName>
    </submittedName>
</protein>
<feature type="domain" description="Cadherin" evidence="13">
    <location>
        <begin position="2969"/>
        <end position="3090"/>
    </location>
</feature>
<evidence type="ECO:0000256" key="6">
    <source>
        <dbReference type="ARBA" id="ARBA00022989"/>
    </source>
</evidence>
<evidence type="ECO:0000256" key="1">
    <source>
        <dbReference type="ARBA" id="ARBA00004370"/>
    </source>
</evidence>
<dbReference type="Pfam" id="PF13927">
    <property type="entry name" value="Ig_3"/>
    <property type="match status" value="1"/>
</dbReference>
<dbReference type="PRINTS" id="PR00205">
    <property type="entry name" value="CADHERIN"/>
</dbReference>
<feature type="region of interest" description="Disordered" evidence="10">
    <location>
        <begin position="766"/>
        <end position="856"/>
    </location>
</feature>
<evidence type="ECO:0000259" key="12">
    <source>
        <dbReference type="PROSITE" id="PS50042"/>
    </source>
</evidence>
<dbReference type="CDD" id="cd11304">
    <property type="entry name" value="Cadherin_repeat"/>
    <property type="match status" value="7"/>
</dbReference>
<dbReference type="Gene3D" id="2.60.120.10">
    <property type="entry name" value="Jelly Rolls"/>
    <property type="match status" value="2"/>
</dbReference>
<name>A0ABN8PT55_9CNID</name>
<dbReference type="InterPro" id="IPR018490">
    <property type="entry name" value="cNMP-bd_dom_sf"/>
</dbReference>
<dbReference type="PANTHER" id="PTHR24026">
    <property type="entry name" value="FAT ATYPICAL CADHERIN-RELATED"/>
    <property type="match status" value="1"/>
</dbReference>
<feature type="transmembrane region" description="Helical" evidence="11">
    <location>
        <begin position="3102"/>
        <end position="3122"/>
    </location>
</feature>
<dbReference type="SMART" id="SM00100">
    <property type="entry name" value="cNMP"/>
    <property type="match status" value="1"/>
</dbReference>
<dbReference type="InterPro" id="IPR014710">
    <property type="entry name" value="RmlC-like_jellyroll"/>
</dbReference>
<dbReference type="InterPro" id="IPR003598">
    <property type="entry name" value="Ig_sub2"/>
</dbReference>
<feature type="domain" description="Cadherin" evidence="13">
    <location>
        <begin position="2648"/>
        <end position="2751"/>
    </location>
</feature>
<dbReference type="PROSITE" id="PS50042">
    <property type="entry name" value="CNMP_BINDING_3"/>
    <property type="match status" value="1"/>
</dbReference>
<feature type="domain" description="Cadherin" evidence="13">
    <location>
        <begin position="2330"/>
        <end position="2439"/>
    </location>
</feature>